<feature type="transmembrane region" description="Helical" evidence="1">
    <location>
        <begin position="6"/>
        <end position="27"/>
    </location>
</feature>
<dbReference type="EMBL" id="LR215729">
    <property type="protein sequence ID" value="VEV95539.1"/>
    <property type="molecule type" value="Genomic_DNA"/>
</dbReference>
<protein>
    <submittedName>
        <fullName evidence="2">Uncharacterized protein</fullName>
    </submittedName>
</protein>
<gene>
    <name evidence="2" type="ORF">PMYSY11_0492</name>
</gene>
<organism evidence="2">
    <name type="scientific">Pseudomonas marincola</name>
    <dbReference type="NCBI Taxonomy" id="437900"/>
    <lineage>
        <taxon>Bacteria</taxon>
        <taxon>Pseudomonadati</taxon>
        <taxon>Pseudomonadota</taxon>
        <taxon>Gammaproteobacteria</taxon>
        <taxon>Pseudomonadales</taxon>
        <taxon>Pseudomonadaceae</taxon>
        <taxon>Pseudomonas</taxon>
    </lineage>
</organism>
<dbReference type="AlphaFoldDB" id="A0A653E004"/>
<name>A0A653E004_9PSED</name>
<reference evidence="2" key="1">
    <citation type="submission" date="2019-02" db="EMBL/GenBank/DDBJ databases">
        <authorList>
            <consortium name="Genoscope - CEA"/>
            <person name="William W."/>
        </authorList>
    </citation>
    <scope>NUCLEOTIDE SEQUENCE [LARGE SCALE GENOMIC DNA]</scope>
    <source>
        <strain evidence="2">YSy11</strain>
    </source>
</reference>
<keyword evidence="1" id="KW-0472">Membrane</keyword>
<accession>A0A653E004</accession>
<evidence type="ECO:0000313" key="2">
    <source>
        <dbReference type="EMBL" id="VEV95539.1"/>
    </source>
</evidence>
<evidence type="ECO:0000256" key="1">
    <source>
        <dbReference type="SAM" id="Phobius"/>
    </source>
</evidence>
<proteinExistence type="predicted"/>
<keyword evidence="1" id="KW-0812">Transmembrane</keyword>
<sequence>MSNFLLTVVNCIGLSTAVFLLGMWMLLAEYARSLSKNLHKRCQAWRGFRISGGLLCWAYTWL</sequence>
<keyword evidence="1" id="KW-1133">Transmembrane helix</keyword>